<reference evidence="3" key="1">
    <citation type="journal article" date="2022" name="Int. J. Mol. Sci.">
        <title>Draft Genome of Tanacetum Coccineum: Genomic Comparison of Closely Related Tanacetum-Family Plants.</title>
        <authorList>
            <person name="Yamashiro T."/>
            <person name="Shiraishi A."/>
            <person name="Nakayama K."/>
            <person name="Satake H."/>
        </authorList>
    </citation>
    <scope>NUCLEOTIDE SEQUENCE</scope>
</reference>
<comment type="caution">
    <text evidence="3">The sequence shown here is derived from an EMBL/GenBank/DDBJ whole genome shotgun (WGS) entry which is preliminary data.</text>
</comment>
<evidence type="ECO:0000313" key="3">
    <source>
        <dbReference type="EMBL" id="GJT46733.1"/>
    </source>
</evidence>
<feature type="region of interest" description="Disordered" evidence="2">
    <location>
        <begin position="258"/>
        <end position="278"/>
    </location>
</feature>
<feature type="region of interest" description="Disordered" evidence="2">
    <location>
        <begin position="189"/>
        <end position="241"/>
    </location>
</feature>
<feature type="coiled-coil region" evidence="1">
    <location>
        <begin position="315"/>
        <end position="356"/>
    </location>
</feature>
<gene>
    <name evidence="3" type="ORF">Tco_0955448</name>
</gene>
<feature type="compositionally biased region" description="Polar residues" evidence="2">
    <location>
        <begin position="189"/>
        <end position="207"/>
    </location>
</feature>
<sequence length="621" mass="68591">MSSTLAEIRSFDDLVGVEHVQVDGGGNERDEIRKKRKMAAPERVRISVGTVITTVLGGGDIGSDSESVDTHNMVAFLSKPTESDGFEQIVDFLNAHLIRYALTINPTIYILCVEQFWSTVKAKTINGEEQLHALVDGKKIIITESSVRRDLQLADEEGIDCLPNSTIFEQLALMGVTPLFPTMVIQNQSQMGEGSANPTNPHHTPTFIQPSPQPQKIQKPRKPKRKDTQVPQPSDPTRSVADEAVHKELGDSLVRAATTTSSLEAEQDSGGGPRCQETMGDTIAQTRFENVSKHSNDSLLARGNTFQSNEDRLKLDELIALCTTLQNRVLDLEKTKTSQHNEIASLKRRVKKLEKKNRSRTYKLKRLYKVGLTARVESSDDEESLGEDASKQGRIDAIDADEEITLVSVHDMNVYAGEEVAEEVVKVINIAKLIIDAAQVSAADDKVSTASAATTVSAATTTTATISIAKIDADHQLAERLQAQEQEELSVEEKATLFQQLLEKRRKHFAAKRAEEKRNKPPTKAQQRKIMCTYLKNMEGYKLNDLKLKEFDSIQEMFDKAFKRVSAAGDKVSTASAATTVSAATTTTATFSNVEDITLAQALEEMKSTKPKKKRDCLYKS</sequence>
<accession>A0ABQ5E7D7</accession>
<organism evidence="3 4">
    <name type="scientific">Tanacetum coccineum</name>
    <dbReference type="NCBI Taxonomy" id="301880"/>
    <lineage>
        <taxon>Eukaryota</taxon>
        <taxon>Viridiplantae</taxon>
        <taxon>Streptophyta</taxon>
        <taxon>Embryophyta</taxon>
        <taxon>Tracheophyta</taxon>
        <taxon>Spermatophyta</taxon>
        <taxon>Magnoliopsida</taxon>
        <taxon>eudicotyledons</taxon>
        <taxon>Gunneridae</taxon>
        <taxon>Pentapetalae</taxon>
        <taxon>asterids</taxon>
        <taxon>campanulids</taxon>
        <taxon>Asterales</taxon>
        <taxon>Asteraceae</taxon>
        <taxon>Asteroideae</taxon>
        <taxon>Anthemideae</taxon>
        <taxon>Anthemidinae</taxon>
        <taxon>Tanacetum</taxon>
    </lineage>
</organism>
<evidence type="ECO:0000256" key="1">
    <source>
        <dbReference type="SAM" id="Coils"/>
    </source>
</evidence>
<evidence type="ECO:0008006" key="5">
    <source>
        <dbReference type="Google" id="ProtNLM"/>
    </source>
</evidence>
<protein>
    <recommendedName>
        <fullName evidence="5">Xylulose kinase-1</fullName>
    </recommendedName>
</protein>
<evidence type="ECO:0000256" key="2">
    <source>
        <dbReference type="SAM" id="MobiDB-lite"/>
    </source>
</evidence>
<dbReference type="Proteomes" id="UP001151760">
    <property type="component" value="Unassembled WGS sequence"/>
</dbReference>
<dbReference type="EMBL" id="BQNB010016009">
    <property type="protein sequence ID" value="GJT46733.1"/>
    <property type="molecule type" value="Genomic_DNA"/>
</dbReference>
<reference evidence="3" key="2">
    <citation type="submission" date="2022-01" db="EMBL/GenBank/DDBJ databases">
        <authorList>
            <person name="Yamashiro T."/>
            <person name="Shiraishi A."/>
            <person name="Satake H."/>
            <person name="Nakayama K."/>
        </authorList>
    </citation>
    <scope>NUCLEOTIDE SEQUENCE</scope>
</reference>
<name>A0ABQ5E7D7_9ASTR</name>
<keyword evidence="4" id="KW-1185">Reference proteome</keyword>
<proteinExistence type="predicted"/>
<evidence type="ECO:0000313" key="4">
    <source>
        <dbReference type="Proteomes" id="UP001151760"/>
    </source>
</evidence>
<feature type="compositionally biased region" description="Low complexity" evidence="2">
    <location>
        <begin position="208"/>
        <end position="217"/>
    </location>
</feature>
<keyword evidence="1" id="KW-0175">Coiled coil</keyword>